<dbReference type="STRING" id="135651.G0MX63"/>
<evidence type="ECO:0000313" key="6">
    <source>
        <dbReference type="EMBL" id="EGT46661.1"/>
    </source>
</evidence>
<evidence type="ECO:0000256" key="2">
    <source>
        <dbReference type="ARBA" id="ARBA00023015"/>
    </source>
</evidence>
<dbReference type="SUPFAM" id="SSF48508">
    <property type="entry name" value="Nuclear receptor ligand-binding domain"/>
    <property type="match status" value="1"/>
</dbReference>
<evidence type="ECO:0000313" key="7">
    <source>
        <dbReference type="Proteomes" id="UP000008068"/>
    </source>
</evidence>
<proteinExistence type="inferred from homology"/>
<dbReference type="Proteomes" id="UP000008068">
    <property type="component" value="Unassembled WGS sequence"/>
</dbReference>
<evidence type="ECO:0000256" key="4">
    <source>
        <dbReference type="ARBA" id="ARBA00023170"/>
    </source>
</evidence>
<reference evidence="7" key="1">
    <citation type="submission" date="2011-07" db="EMBL/GenBank/DDBJ databases">
        <authorList>
            <consortium name="Caenorhabditis brenneri Sequencing and Analysis Consortium"/>
            <person name="Wilson R.K."/>
        </authorList>
    </citation>
    <scope>NUCLEOTIDE SEQUENCE [LARGE SCALE GENOMIC DNA]</scope>
    <source>
        <strain evidence="7">PB2801</strain>
    </source>
</reference>
<keyword evidence="4" id="KW-0675">Receptor</keyword>
<dbReference type="OrthoDB" id="5866087at2759"/>
<dbReference type="PROSITE" id="PS51843">
    <property type="entry name" value="NR_LBD"/>
    <property type="match status" value="1"/>
</dbReference>
<dbReference type="PANTHER" id="PTHR45886:SF9">
    <property type="entry name" value="NR LBD DOMAIN-CONTAINING PROTEIN-RELATED"/>
    <property type="match status" value="1"/>
</dbReference>
<dbReference type="HOGENOM" id="CLU_1714900_0_0_1"/>
<sequence length="153" mass="17866">MRSFNCKQDYMSFPDGKDVFPESISQVSCYSQPFLNRIRYKLMGKIIELKITPSEFLLLSAIIFCNSESNDLSESGRVLINSYQKIYGSFLFQQCCRTHQQNGPLRFSELLTVCPAVLKTHEDIKKFFILFQMYQPESQPIKLHRDVIEFLSL</sequence>
<comment type="similarity">
    <text evidence="1">Belongs to the nuclear hormone receptor family.</text>
</comment>
<dbReference type="InParanoid" id="G0MX63"/>
<dbReference type="InterPro" id="IPR000536">
    <property type="entry name" value="Nucl_hrmn_rcpt_lig-bd"/>
</dbReference>
<evidence type="ECO:0000259" key="5">
    <source>
        <dbReference type="PROSITE" id="PS51843"/>
    </source>
</evidence>
<evidence type="ECO:0000256" key="3">
    <source>
        <dbReference type="ARBA" id="ARBA00023163"/>
    </source>
</evidence>
<evidence type="ECO:0000256" key="1">
    <source>
        <dbReference type="ARBA" id="ARBA00005993"/>
    </source>
</evidence>
<dbReference type="Gene3D" id="1.10.565.10">
    <property type="entry name" value="Retinoid X Receptor"/>
    <property type="match status" value="1"/>
</dbReference>
<feature type="domain" description="NR LBD" evidence="5">
    <location>
        <begin position="1"/>
        <end position="150"/>
    </location>
</feature>
<name>G0MX63_CAEBE</name>
<organism evidence="7">
    <name type="scientific">Caenorhabditis brenneri</name>
    <name type="common">Nematode worm</name>
    <dbReference type="NCBI Taxonomy" id="135651"/>
    <lineage>
        <taxon>Eukaryota</taxon>
        <taxon>Metazoa</taxon>
        <taxon>Ecdysozoa</taxon>
        <taxon>Nematoda</taxon>
        <taxon>Chromadorea</taxon>
        <taxon>Rhabditida</taxon>
        <taxon>Rhabditina</taxon>
        <taxon>Rhabditomorpha</taxon>
        <taxon>Rhabditoidea</taxon>
        <taxon>Rhabditidae</taxon>
        <taxon>Peloderinae</taxon>
        <taxon>Caenorhabditis</taxon>
    </lineage>
</organism>
<keyword evidence="3" id="KW-0804">Transcription</keyword>
<dbReference type="PANTHER" id="PTHR45886">
    <property type="entry name" value="NUCLEAR HORMONE RECEPTOR FAMILY-RELATED-RELATED"/>
    <property type="match status" value="1"/>
</dbReference>
<dbReference type="eggNOG" id="ENOG502TGEA">
    <property type="taxonomic scope" value="Eukaryota"/>
</dbReference>
<dbReference type="SMART" id="SM00430">
    <property type="entry name" value="HOLI"/>
    <property type="match status" value="1"/>
</dbReference>
<keyword evidence="7" id="KW-1185">Reference proteome</keyword>
<dbReference type="AlphaFoldDB" id="G0MX63"/>
<keyword evidence="2" id="KW-0805">Transcription regulation</keyword>
<dbReference type="EMBL" id="GL379818">
    <property type="protein sequence ID" value="EGT46661.1"/>
    <property type="molecule type" value="Genomic_DNA"/>
</dbReference>
<accession>G0MX63</accession>
<dbReference type="InterPro" id="IPR035500">
    <property type="entry name" value="NHR-like_dom_sf"/>
</dbReference>
<protein>
    <recommendedName>
        <fullName evidence="5">NR LBD domain-containing protein</fullName>
    </recommendedName>
</protein>
<gene>
    <name evidence="6" type="ORF">CAEBREN_21190</name>
</gene>
<dbReference type="Pfam" id="PF00104">
    <property type="entry name" value="Hormone_recep"/>
    <property type="match status" value="1"/>
</dbReference>